<organism evidence="10">
    <name type="scientific">Cavia porcellus</name>
    <name type="common">Guinea pig</name>
    <dbReference type="NCBI Taxonomy" id="10141"/>
    <lineage>
        <taxon>Eukaryota</taxon>
        <taxon>Metazoa</taxon>
        <taxon>Chordata</taxon>
        <taxon>Craniata</taxon>
        <taxon>Vertebrata</taxon>
        <taxon>Euteleostomi</taxon>
        <taxon>Mammalia</taxon>
        <taxon>Eutheria</taxon>
        <taxon>Euarchontoglires</taxon>
        <taxon>Glires</taxon>
        <taxon>Rodentia</taxon>
        <taxon>Hystricomorpha</taxon>
        <taxon>Caviidae</taxon>
        <taxon>Cavia</taxon>
    </lineage>
</organism>
<keyword evidence="6 8" id="KW-0051">Antiviral defense</keyword>
<dbReference type="EMBL" id="LR761066">
    <property type="protein sequence ID" value="CAB0000242.1"/>
    <property type="molecule type" value="Genomic_DNA"/>
</dbReference>
<dbReference type="SMART" id="SM00076">
    <property type="entry name" value="IFabd"/>
    <property type="match status" value="1"/>
</dbReference>
<evidence type="ECO:0000256" key="7">
    <source>
        <dbReference type="ARBA" id="ARBA00023157"/>
    </source>
</evidence>
<dbReference type="GO" id="GO:0005125">
    <property type="term" value="F:cytokine activity"/>
    <property type="evidence" value="ECO:0007669"/>
    <property type="project" value="UniProtKB-KW"/>
</dbReference>
<keyword evidence="7" id="KW-1015">Disulfide bond</keyword>
<evidence type="ECO:0000256" key="3">
    <source>
        <dbReference type="ARBA" id="ARBA00022514"/>
    </source>
</evidence>
<dbReference type="PRINTS" id="PR00266">
    <property type="entry name" value="INTERFERONAB"/>
</dbReference>
<gene>
    <name evidence="10" type="primary">IF1DA3</name>
</gene>
<evidence type="ECO:0000313" key="10">
    <source>
        <dbReference type="EMBL" id="CAB0000242.1"/>
    </source>
</evidence>
<keyword evidence="3 8" id="KW-0202">Cytokine</keyword>
<evidence type="ECO:0000256" key="6">
    <source>
        <dbReference type="ARBA" id="ARBA00023118"/>
    </source>
</evidence>
<keyword evidence="4" id="KW-0964">Secreted</keyword>
<sequence>MAIRCILQIALLLSFMTSLSLSYNLLQLQQQQRSSSLACLQLLKQVKRKPENCHQDRIDFKFPEEIKQPQQFQKEKADLVIQEMLKNIFGIFRKNISNTMWNGTILENLLDELHQQMDHLKSMILQERLEEKT</sequence>
<evidence type="ECO:0000256" key="4">
    <source>
        <dbReference type="ARBA" id="ARBA00022525"/>
    </source>
</evidence>
<comment type="similarity">
    <text evidence="2 8">Belongs to the alpha/beta interferon family.</text>
</comment>
<dbReference type="GO" id="GO:0051607">
    <property type="term" value="P:defense response to virus"/>
    <property type="evidence" value="ECO:0007669"/>
    <property type="project" value="UniProtKB-KW"/>
</dbReference>
<dbReference type="GO" id="GO:0005126">
    <property type="term" value="F:cytokine receptor binding"/>
    <property type="evidence" value="ECO:0007669"/>
    <property type="project" value="InterPro"/>
</dbReference>
<dbReference type="InterPro" id="IPR000471">
    <property type="entry name" value="Interferon_alpha/beta/delta"/>
</dbReference>
<dbReference type="SUPFAM" id="SSF47266">
    <property type="entry name" value="4-helical cytokines"/>
    <property type="match status" value="1"/>
</dbReference>
<accession>A0A7R8C3L2</accession>
<name>A0A7R8C3L2_CAVPO</name>
<dbReference type="PANTHER" id="PTHR11691">
    <property type="entry name" value="TYPE I INTERFERON"/>
    <property type="match status" value="1"/>
</dbReference>
<comment type="subcellular location">
    <subcellularLocation>
        <location evidence="1">Secreted</location>
    </subcellularLocation>
</comment>
<proteinExistence type="inferred from homology"/>
<feature type="chain" id="PRO_5031192678" evidence="9">
    <location>
        <begin position="23"/>
        <end position="133"/>
    </location>
</feature>
<protein>
    <submittedName>
        <fullName evidence="10">Interferon 1DA3</fullName>
    </submittedName>
</protein>
<dbReference type="PANTHER" id="PTHR11691:SF73">
    <property type="entry name" value="INTERFERON BETA"/>
    <property type="match status" value="1"/>
</dbReference>
<evidence type="ECO:0000256" key="5">
    <source>
        <dbReference type="ARBA" id="ARBA00022729"/>
    </source>
</evidence>
<evidence type="ECO:0000256" key="2">
    <source>
        <dbReference type="ARBA" id="ARBA00011033"/>
    </source>
</evidence>
<evidence type="ECO:0000256" key="9">
    <source>
        <dbReference type="SAM" id="SignalP"/>
    </source>
</evidence>
<dbReference type="Pfam" id="PF00143">
    <property type="entry name" value="Interferon"/>
    <property type="match status" value="1"/>
</dbReference>
<dbReference type="GO" id="GO:0005615">
    <property type="term" value="C:extracellular space"/>
    <property type="evidence" value="ECO:0007669"/>
    <property type="project" value="UniProtKB-KW"/>
</dbReference>
<evidence type="ECO:0000256" key="8">
    <source>
        <dbReference type="RuleBase" id="RU000436"/>
    </source>
</evidence>
<dbReference type="GO" id="GO:0006955">
    <property type="term" value="P:immune response"/>
    <property type="evidence" value="ECO:0007669"/>
    <property type="project" value="UniProtKB-ARBA"/>
</dbReference>
<feature type="signal peptide" evidence="9">
    <location>
        <begin position="1"/>
        <end position="22"/>
    </location>
</feature>
<reference evidence="10" key="1">
    <citation type="journal article" date="2020" name="Genomics">
        <title>Comparative genomic analysis of eutherian interferon genes.</title>
        <authorList>
            <person name="Premzl M."/>
        </authorList>
    </citation>
    <scope>NUCLEOTIDE SEQUENCE</scope>
</reference>
<evidence type="ECO:0000256" key="1">
    <source>
        <dbReference type="ARBA" id="ARBA00004613"/>
    </source>
</evidence>
<keyword evidence="5 9" id="KW-0732">Signal</keyword>
<dbReference type="Gene3D" id="1.20.1250.10">
    <property type="match status" value="1"/>
</dbReference>
<dbReference type="AlphaFoldDB" id="A0A7R8C3L2"/>
<dbReference type="InterPro" id="IPR009079">
    <property type="entry name" value="4_helix_cytokine-like_core"/>
</dbReference>